<keyword evidence="4" id="KW-1185">Reference proteome</keyword>
<dbReference type="AlphaFoldDB" id="A0A1M5RJ38"/>
<dbReference type="Pfam" id="PF14534">
    <property type="entry name" value="DUF4440"/>
    <property type="match status" value="1"/>
</dbReference>
<organism evidence="3 4">
    <name type="scientific">Chryseolinea serpens</name>
    <dbReference type="NCBI Taxonomy" id="947013"/>
    <lineage>
        <taxon>Bacteria</taxon>
        <taxon>Pseudomonadati</taxon>
        <taxon>Bacteroidota</taxon>
        <taxon>Cytophagia</taxon>
        <taxon>Cytophagales</taxon>
        <taxon>Fulvivirgaceae</taxon>
        <taxon>Chryseolinea</taxon>
    </lineage>
</organism>
<gene>
    <name evidence="3" type="ORF">SAMN04488109_3402</name>
</gene>
<feature type="signal peptide" evidence="1">
    <location>
        <begin position="1"/>
        <end position="19"/>
    </location>
</feature>
<reference evidence="3 4" key="1">
    <citation type="submission" date="2016-11" db="EMBL/GenBank/DDBJ databases">
        <authorList>
            <person name="Jaros S."/>
            <person name="Januszkiewicz K."/>
            <person name="Wedrychowicz H."/>
        </authorList>
    </citation>
    <scope>NUCLEOTIDE SEQUENCE [LARGE SCALE GENOMIC DNA]</scope>
    <source>
        <strain evidence="3 4">DSM 24574</strain>
    </source>
</reference>
<dbReference type="Gene3D" id="3.10.450.50">
    <property type="match status" value="1"/>
</dbReference>
<protein>
    <recommendedName>
        <fullName evidence="2">DUF4440 domain-containing protein</fullName>
    </recommendedName>
</protein>
<dbReference type="EMBL" id="FQWQ01000002">
    <property type="protein sequence ID" value="SHH25813.1"/>
    <property type="molecule type" value="Genomic_DNA"/>
</dbReference>
<dbReference type="STRING" id="947013.SAMN04488109_3402"/>
<dbReference type="SUPFAM" id="SSF54427">
    <property type="entry name" value="NTF2-like"/>
    <property type="match status" value="1"/>
</dbReference>
<feature type="domain" description="DUF4440" evidence="2">
    <location>
        <begin position="28"/>
        <end position="131"/>
    </location>
</feature>
<dbReference type="RefSeq" id="WP_073136236.1">
    <property type="nucleotide sequence ID" value="NZ_FQWQ01000002.1"/>
</dbReference>
<keyword evidence="1" id="KW-0732">Signal</keyword>
<sequence length="143" mass="16602">MKALLIFSLVMISQCQLHAQNRPVEILKQMNEDWIRSYPTKDSATLERIFAKDFSLISPRGNKMTRRDVIGNLKRQEILSVNIDSVDVRMLDEKIGVVTAYMTFVSKEDNALKTGRVCYQDIYMQRKKRWWAVAAHVSLLSVH</sequence>
<dbReference type="OrthoDB" id="8114763at2"/>
<proteinExistence type="predicted"/>
<name>A0A1M5RJ38_9BACT</name>
<evidence type="ECO:0000259" key="2">
    <source>
        <dbReference type="Pfam" id="PF14534"/>
    </source>
</evidence>
<evidence type="ECO:0000313" key="3">
    <source>
        <dbReference type="EMBL" id="SHH25813.1"/>
    </source>
</evidence>
<feature type="chain" id="PRO_5012296564" description="DUF4440 domain-containing protein" evidence="1">
    <location>
        <begin position="20"/>
        <end position="143"/>
    </location>
</feature>
<dbReference type="Proteomes" id="UP000184212">
    <property type="component" value="Unassembled WGS sequence"/>
</dbReference>
<dbReference type="InterPro" id="IPR032710">
    <property type="entry name" value="NTF2-like_dom_sf"/>
</dbReference>
<dbReference type="InterPro" id="IPR027843">
    <property type="entry name" value="DUF4440"/>
</dbReference>
<accession>A0A1M5RJ38</accession>
<evidence type="ECO:0000313" key="4">
    <source>
        <dbReference type="Proteomes" id="UP000184212"/>
    </source>
</evidence>
<evidence type="ECO:0000256" key="1">
    <source>
        <dbReference type="SAM" id="SignalP"/>
    </source>
</evidence>